<evidence type="ECO:0000259" key="2">
    <source>
        <dbReference type="PROSITE" id="PS51202"/>
    </source>
</evidence>
<name>A0A401G420_9BACT</name>
<evidence type="ECO:0000313" key="3">
    <source>
        <dbReference type="EMBL" id="GBC63987.1"/>
    </source>
</evidence>
<feature type="domain" description="RCK C-terminal" evidence="2">
    <location>
        <begin position="134"/>
        <end position="219"/>
    </location>
</feature>
<dbReference type="AlphaFoldDB" id="A0A401G420"/>
<reference evidence="4" key="2">
    <citation type="submission" date="2019-01" db="EMBL/GenBank/DDBJ databases">
        <title>Genome sequence of Desulfonema ishimotonii strain Tokyo 01.</title>
        <authorList>
            <person name="Fukui M."/>
        </authorList>
    </citation>
    <scope>NUCLEOTIDE SEQUENCE [LARGE SCALE GENOMIC DNA]</scope>
    <source>
        <strain evidence="4">Tokyo 01</strain>
    </source>
</reference>
<protein>
    <submittedName>
        <fullName evidence="3">TrkA family potassium uptake protein</fullName>
    </submittedName>
</protein>
<dbReference type="PANTHER" id="PTHR43833">
    <property type="entry name" value="POTASSIUM CHANNEL PROTEIN 2-RELATED-RELATED"/>
    <property type="match status" value="1"/>
</dbReference>
<evidence type="ECO:0000259" key="1">
    <source>
        <dbReference type="PROSITE" id="PS51201"/>
    </source>
</evidence>
<dbReference type="InterPro" id="IPR006037">
    <property type="entry name" value="RCK_C"/>
</dbReference>
<feature type="domain" description="RCK N-terminal" evidence="1">
    <location>
        <begin position="1"/>
        <end position="118"/>
    </location>
</feature>
<dbReference type="Proteomes" id="UP000288096">
    <property type="component" value="Unassembled WGS sequence"/>
</dbReference>
<dbReference type="InterPro" id="IPR003148">
    <property type="entry name" value="RCK_N"/>
</dbReference>
<dbReference type="RefSeq" id="WP_166405286.1">
    <property type="nucleotide sequence ID" value="NZ_BEXT01000001.1"/>
</dbReference>
<evidence type="ECO:0000313" key="4">
    <source>
        <dbReference type="Proteomes" id="UP000288096"/>
    </source>
</evidence>
<gene>
    <name evidence="3" type="ORF">DENIS_4987</name>
</gene>
<dbReference type="GO" id="GO:0006813">
    <property type="term" value="P:potassium ion transport"/>
    <property type="evidence" value="ECO:0007669"/>
    <property type="project" value="InterPro"/>
</dbReference>
<organism evidence="3 4">
    <name type="scientific">Desulfonema ishimotonii</name>
    <dbReference type="NCBI Taxonomy" id="45657"/>
    <lineage>
        <taxon>Bacteria</taxon>
        <taxon>Pseudomonadati</taxon>
        <taxon>Thermodesulfobacteriota</taxon>
        <taxon>Desulfobacteria</taxon>
        <taxon>Desulfobacterales</taxon>
        <taxon>Desulfococcaceae</taxon>
        <taxon>Desulfonema</taxon>
    </lineage>
</organism>
<dbReference type="InterPro" id="IPR036721">
    <property type="entry name" value="RCK_C_sf"/>
</dbReference>
<dbReference type="Pfam" id="PF02254">
    <property type="entry name" value="TrkA_N"/>
    <property type="match status" value="1"/>
</dbReference>
<comment type="caution">
    <text evidence="3">The sequence shown here is derived from an EMBL/GenBank/DDBJ whole genome shotgun (WGS) entry which is preliminary data.</text>
</comment>
<accession>A0A401G420</accession>
<dbReference type="InterPro" id="IPR050721">
    <property type="entry name" value="Trk_Ktr_HKT_K-transport"/>
</dbReference>
<keyword evidence="4" id="KW-1185">Reference proteome</keyword>
<proteinExistence type="predicted"/>
<dbReference type="SUPFAM" id="SSF51735">
    <property type="entry name" value="NAD(P)-binding Rossmann-fold domains"/>
    <property type="match status" value="1"/>
</dbReference>
<dbReference type="PANTHER" id="PTHR43833:SF7">
    <property type="entry name" value="KTR SYSTEM POTASSIUM UPTAKE PROTEIN C"/>
    <property type="match status" value="1"/>
</dbReference>
<dbReference type="Gene3D" id="3.30.70.1450">
    <property type="entry name" value="Regulator of K+ conductance, C-terminal domain"/>
    <property type="match status" value="1"/>
</dbReference>
<dbReference type="EMBL" id="BEXT01000001">
    <property type="protein sequence ID" value="GBC63987.1"/>
    <property type="molecule type" value="Genomic_DNA"/>
</dbReference>
<reference evidence="4" key="1">
    <citation type="submission" date="2017-11" db="EMBL/GenBank/DDBJ databases">
        <authorList>
            <person name="Watanabe M."/>
            <person name="Kojima H."/>
        </authorList>
    </citation>
    <scope>NUCLEOTIDE SEQUENCE [LARGE SCALE GENOMIC DNA]</scope>
    <source>
        <strain evidence="4">Tokyo 01</strain>
    </source>
</reference>
<dbReference type="Gene3D" id="3.40.50.720">
    <property type="entry name" value="NAD(P)-binding Rossmann-like Domain"/>
    <property type="match status" value="1"/>
</dbReference>
<dbReference type="InterPro" id="IPR036291">
    <property type="entry name" value="NAD(P)-bd_dom_sf"/>
</dbReference>
<dbReference type="Pfam" id="PF02080">
    <property type="entry name" value="TrkA_C"/>
    <property type="match status" value="1"/>
</dbReference>
<dbReference type="GO" id="GO:0008324">
    <property type="term" value="F:monoatomic cation transmembrane transporter activity"/>
    <property type="evidence" value="ECO:0007669"/>
    <property type="project" value="InterPro"/>
</dbReference>
<sequence length="219" mass="24353">MKQFAIIGLGNFGMYLAMHLYEKGHEVLAIDKRSDLVQDVKDHVSQAVVADATDIRALESLGIGDMDTVVVCIGSSLSHSILTTLNLNDIGIHHLYAKATSDAHARILRKIGATEIFFPEKDQAIALGERLHNPNILDYLPFIEDYSMIQLAPPRDFIGKTLKDLNLINRYGVQVVAIKELVPERFQMIPTGQFMLKDSDIMIILGPNDALDKLREKGS</sequence>
<dbReference type="PROSITE" id="PS51201">
    <property type="entry name" value="RCK_N"/>
    <property type="match status" value="1"/>
</dbReference>
<dbReference type="SUPFAM" id="SSF116726">
    <property type="entry name" value="TrkA C-terminal domain-like"/>
    <property type="match status" value="1"/>
</dbReference>
<dbReference type="PROSITE" id="PS51202">
    <property type="entry name" value="RCK_C"/>
    <property type="match status" value="1"/>
</dbReference>